<protein>
    <recommendedName>
        <fullName evidence="3">histidine kinase</fullName>
        <ecNumber evidence="3">2.7.13.3</ecNumber>
    </recommendedName>
</protein>
<dbReference type="GO" id="GO:0005886">
    <property type="term" value="C:plasma membrane"/>
    <property type="evidence" value="ECO:0007669"/>
    <property type="project" value="TreeGrafter"/>
</dbReference>
<keyword evidence="6 10" id="KW-0418">Kinase</keyword>
<gene>
    <name evidence="10" type="ORF">H9856_00745</name>
</gene>
<evidence type="ECO:0000256" key="4">
    <source>
        <dbReference type="ARBA" id="ARBA00022553"/>
    </source>
</evidence>
<organism evidence="10 11">
    <name type="scientific">Candidatus Limosilactobacillus merdigallinarum</name>
    <dbReference type="NCBI Taxonomy" id="2838652"/>
    <lineage>
        <taxon>Bacteria</taxon>
        <taxon>Bacillati</taxon>
        <taxon>Bacillota</taxon>
        <taxon>Bacilli</taxon>
        <taxon>Lactobacillales</taxon>
        <taxon>Lactobacillaceae</taxon>
        <taxon>Limosilactobacillus</taxon>
    </lineage>
</organism>
<evidence type="ECO:0000256" key="5">
    <source>
        <dbReference type="ARBA" id="ARBA00022679"/>
    </source>
</evidence>
<dbReference type="Gene3D" id="3.30.565.10">
    <property type="entry name" value="Histidine kinase-like ATPase, C-terminal domain"/>
    <property type="match status" value="1"/>
</dbReference>
<evidence type="ECO:0000256" key="6">
    <source>
        <dbReference type="ARBA" id="ARBA00022777"/>
    </source>
</evidence>
<reference evidence="10" key="1">
    <citation type="journal article" date="2021" name="PeerJ">
        <title>Extensive microbial diversity within the chicken gut microbiome revealed by metagenomics and culture.</title>
        <authorList>
            <person name="Gilroy R."/>
            <person name="Ravi A."/>
            <person name="Getino M."/>
            <person name="Pursley I."/>
            <person name="Horton D.L."/>
            <person name="Alikhan N.F."/>
            <person name="Baker D."/>
            <person name="Gharbi K."/>
            <person name="Hall N."/>
            <person name="Watson M."/>
            <person name="Adriaenssens E.M."/>
            <person name="Foster-Nyarko E."/>
            <person name="Jarju S."/>
            <person name="Secka A."/>
            <person name="Antonio M."/>
            <person name="Oren A."/>
            <person name="Chaudhuri R.R."/>
            <person name="La Ragione R."/>
            <person name="Hildebrand F."/>
            <person name="Pallen M.J."/>
        </authorList>
    </citation>
    <scope>NUCLEOTIDE SEQUENCE</scope>
    <source>
        <strain evidence="10">ChiSxjej3B15-572</strain>
    </source>
</reference>
<feature type="domain" description="Histidine kinase" evidence="9">
    <location>
        <begin position="204"/>
        <end position="415"/>
    </location>
</feature>
<sequence length="415" mass="47242">MIKRLQRKFIFVSAFSLLVVLMTIVVSIWGVSAYRSHQEVNDVLQMLSQNDGQLSPTLSDQHRNRPFLTPQPSREGIYQYRFFSARVSNKGKVQEINNQHIFTVIPQDIVNITNRAYRRHKDRGVIYFNNTVYAYQVRHHAKSMVIVFLDQSLVMQKSKDLARIGIALGIVSMILYTIVLIIFSKKAIKPVAEAEMRQREFISNAGHELKTPLTVISANTEMQELLDGETEWTKSNKQQVARLTHLINNLISLAKIGEQPDLNIVELDASTIANQVVNSFRPVIEQNGLTFKTDIQQKLKVKADENRFTELINILLDNANKYCDKGGRIFLNLHRNKRSRAITLSVTNSYAKGASVDYSKFFDRFYRGDTAHQVKGQSGFGIGLSMAQRIVSEFHGKIKAKYANGMISFIVTLRA</sequence>
<dbReference type="SUPFAM" id="SSF55874">
    <property type="entry name" value="ATPase domain of HSP90 chaperone/DNA topoisomerase II/histidine kinase"/>
    <property type="match status" value="1"/>
</dbReference>
<dbReference type="PANTHER" id="PTHR45453:SF1">
    <property type="entry name" value="PHOSPHATE REGULON SENSOR PROTEIN PHOR"/>
    <property type="match status" value="1"/>
</dbReference>
<keyword evidence="4" id="KW-0597">Phosphoprotein</keyword>
<dbReference type="SMART" id="SM00388">
    <property type="entry name" value="HisKA"/>
    <property type="match status" value="1"/>
</dbReference>
<accession>A0A9D1VGH9</accession>
<dbReference type="InterPro" id="IPR050351">
    <property type="entry name" value="BphY/WalK/GraS-like"/>
</dbReference>
<dbReference type="GO" id="GO:0004721">
    <property type="term" value="F:phosphoprotein phosphatase activity"/>
    <property type="evidence" value="ECO:0007669"/>
    <property type="project" value="TreeGrafter"/>
</dbReference>
<comment type="subcellular location">
    <subcellularLocation>
        <location evidence="2">Membrane</location>
    </subcellularLocation>
</comment>
<comment type="catalytic activity">
    <reaction evidence="1">
        <text>ATP + protein L-histidine = ADP + protein N-phospho-L-histidine.</text>
        <dbReference type="EC" id="2.7.13.3"/>
    </reaction>
</comment>
<dbReference type="PANTHER" id="PTHR45453">
    <property type="entry name" value="PHOSPHATE REGULON SENSOR PROTEIN PHOR"/>
    <property type="match status" value="1"/>
</dbReference>
<keyword evidence="7" id="KW-0902">Two-component regulatory system</keyword>
<dbReference type="Proteomes" id="UP000824231">
    <property type="component" value="Unassembled WGS sequence"/>
</dbReference>
<reference evidence="10" key="2">
    <citation type="submission" date="2021-04" db="EMBL/GenBank/DDBJ databases">
        <authorList>
            <person name="Gilroy R."/>
        </authorList>
    </citation>
    <scope>NUCLEOTIDE SEQUENCE</scope>
    <source>
        <strain evidence="10">ChiSxjej3B15-572</strain>
    </source>
</reference>
<evidence type="ECO:0000313" key="10">
    <source>
        <dbReference type="EMBL" id="HIX34935.1"/>
    </source>
</evidence>
<dbReference type="SMART" id="SM00387">
    <property type="entry name" value="HATPase_c"/>
    <property type="match status" value="1"/>
</dbReference>
<dbReference type="InterPro" id="IPR005467">
    <property type="entry name" value="His_kinase_dom"/>
</dbReference>
<dbReference type="Pfam" id="PF02518">
    <property type="entry name" value="HATPase_c"/>
    <property type="match status" value="1"/>
</dbReference>
<dbReference type="PROSITE" id="PS50109">
    <property type="entry name" value="HIS_KIN"/>
    <property type="match status" value="1"/>
</dbReference>
<evidence type="ECO:0000313" key="11">
    <source>
        <dbReference type="Proteomes" id="UP000824231"/>
    </source>
</evidence>
<dbReference type="SUPFAM" id="SSF47384">
    <property type="entry name" value="Homodimeric domain of signal transducing histidine kinase"/>
    <property type="match status" value="1"/>
</dbReference>
<evidence type="ECO:0000256" key="8">
    <source>
        <dbReference type="SAM" id="Phobius"/>
    </source>
</evidence>
<feature type="transmembrane region" description="Helical" evidence="8">
    <location>
        <begin position="161"/>
        <end position="183"/>
    </location>
</feature>
<dbReference type="EMBL" id="DXFH01000001">
    <property type="protein sequence ID" value="HIX34935.1"/>
    <property type="molecule type" value="Genomic_DNA"/>
</dbReference>
<dbReference type="InterPro" id="IPR036097">
    <property type="entry name" value="HisK_dim/P_sf"/>
</dbReference>
<dbReference type="InterPro" id="IPR036890">
    <property type="entry name" value="HATPase_C_sf"/>
</dbReference>
<dbReference type="GO" id="GO:0000155">
    <property type="term" value="F:phosphorelay sensor kinase activity"/>
    <property type="evidence" value="ECO:0007669"/>
    <property type="project" value="InterPro"/>
</dbReference>
<dbReference type="Pfam" id="PF00512">
    <property type="entry name" value="HisKA"/>
    <property type="match status" value="1"/>
</dbReference>
<dbReference type="InterPro" id="IPR003594">
    <property type="entry name" value="HATPase_dom"/>
</dbReference>
<dbReference type="InterPro" id="IPR003661">
    <property type="entry name" value="HisK_dim/P_dom"/>
</dbReference>
<evidence type="ECO:0000256" key="3">
    <source>
        <dbReference type="ARBA" id="ARBA00012438"/>
    </source>
</evidence>
<proteinExistence type="predicted"/>
<evidence type="ECO:0000256" key="2">
    <source>
        <dbReference type="ARBA" id="ARBA00004370"/>
    </source>
</evidence>
<dbReference type="CDD" id="cd00082">
    <property type="entry name" value="HisKA"/>
    <property type="match status" value="1"/>
</dbReference>
<keyword evidence="8" id="KW-0812">Transmembrane</keyword>
<name>A0A9D1VGH9_9LACO</name>
<dbReference type="Gene3D" id="1.10.287.130">
    <property type="match status" value="1"/>
</dbReference>
<evidence type="ECO:0000256" key="7">
    <source>
        <dbReference type="ARBA" id="ARBA00023012"/>
    </source>
</evidence>
<comment type="caution">
    <text evidence="10">The sequence shown here is derived from an EMBL/GenBank/DDBJ whole genome shotgun (WGS) entry which is preliminary data.</text>
</comment>
<dbReference type="EC" id="2.7.13.3" evidence="3"/>
<keyword evidence="8" id="KW-1133">Transmembrane helix</keyword>
<keyword evidence="5" id="KW-0808">Transferase</keyword>
<evidence type="ECO:0000259" key="9">
    <source>
        <dbReference type="PROSITE" id="PS50109"/>
    </source>
</evidence>
<evidence type="ECO:0000256" key="1">
    <source>
        <dbReference type="ARBA" id="ARBA00000085"/>
    </source>
</evidence>
<dbReference type="GO" id="GO:0016036">
    <property type="term" value="P:cellular response to phosphate starvation"/>
    <property type="evidence" value="ECO:0007669"/>
    <property type="project" value="TreeGrafter"/>
</dbReference>
<keyword evidence="8" id="KW-0472">Membrane</keyword>
<dbReference type="AlphaFoldDB" id="A0A9D1VGH9"/>